<name>W6MCM4_9GAMM</name>
<gene>
    <name evidence="1" type="ORF">BN873_890061</name>
</gene>
<dbReference type="RefSeq" id="WP_048675987.1">
    <property type="nucleotide sequence ID" value="NZ_CBTJ020000101.1"/>
</dbReference>
<dbReference type="Pfam" id="PF24203">
    <property type="entry name" value="Phage_ProQ_C_like"/>
    <property type="match status" value="1"/>
</dbReference>
<evidence type="ECO:0000313" key="2">
    <source>
        <dbReference type="Proteomes" id="UP000035760"/>
    </source>
</evidence>
<keyword evidence="2" id="KW-1185">Reference proteome</keyword>
<dbReference type="InterPro" id="IPR056982">
    <property type="entry name" value="Phage_ProQ_C-like"/>
</dbReference>
<reference evidence="1" key="1">
    <citation type="submission" date="2013-07" db="EMBL/GenBank/DDBJ databases">
        <authorList>
            <person name="McIlroy S."/>
        </authorList>
    </citation>
    <scope>NUCLEOTIDE SEQUENCE [LARGE SCALE GENOMIC DNA]</scope>
    <source>
        <strain evidence="1">Run_A_D11</strain>
    </source>
</reference>
<dbReference type="STRING" id="1400863.BN873_890061"/>
<organism evidence="1 2">
    <name type="scientific">Candidatus Competibacter denitrificans Run_A_D11</name>
    <dbReference type="NCBI Taxonomy" id="1400863"/>
    <lineage>
        <taxon>Bacteria</taxon>
        <taxon>Pseudomonadati</taxon>
        <taxon>Pseudomonadota</taxon>
        <taxon>Gammaproteobacteria</taxon>
        <taxon>Candidatus Competibacteraceae</taxon>
        <taxon>Candidatus Competibacter</taxon>
    </lineage>
</organism>
<sequence length="122" mass="13877">MSELNSAIGSLYDLKPGDTVLVEMDVAGHVNPDLSYDIVSRVTARLIYVDGHSRPYYKKTGQMKGSSRYRIAPYDEKRYDDFMSSQRAKLNKARLLDKIRGTAERMSIDELERLAKTMGIEP</sequence>
<dbReference type="AlphaFoldDB" id="W6MCM4"/>
<proteinExistence type="predicted"/>
<dbReference type="EMBL" id="CBTJ020000101">
    <property type="protein sequence ID" value="CDI04155.1"/>
    <property type="molecule type" value="Genomic_DNA"/>
</dbReference>
<reference evidence="1" key="2">
    <citation type="submission" date="2014-03" db="EMBL/GenBank/DDBJ databases">
        <title>Candidatus Competibacter-lineage genomes retrieved from metagenomes reveal functional metabolic diversity.</title>
        <authorList>
            <person name="McIlroy S.J."/>
            <person name="Albertsen M."/>
            <person name="Andresen E.K."/>
            <person name="Saunders A.M."/>
            <person name="Kristiansen R."/>
            <person name="Stokholm-Bjerregaard M."/>
            <person name="Nielsen K.L."/>
            <person name="Nielsen P.H."/>
        </authorList>
    </citation>
    <scope>NUCLEOTIDE SEQUENCE</scope>
    <source>
        <strain evidence="1">Run_A_D11</strain>
    </source>
</reference>
<accession>W6MCM4</accession>
<comment type="caution">
    <text evidence="1">The sequence shown here is derived from an EMBL/GenBank/DDBJ whole genome shotgun (WGS) entry which is preliminary data.</text>
</comment>
<protein>
    <submittedName>
        <fullName evidence="1">Uncharacterized protein</fullName>
    </submittedName>
</protein>
<dbReference type="Proteomes" id="UP000035760">
    <property type="component" value="Unassembled WGS sequence"/>
</dbReference>
<evidence type="ECO:0000313" key="1">
    <source>
        <dbReference type="EMBL" id="CDI04155.1"/>
    </source>
</evidence>